<feature type="domain" description="Mechanosensitive ion channel MscS" evidence="3">
    <location>
        <begin position="184"/>
        <end position="250"/>
    </location>
</feature>
<dbReference type="Gene3D" id="1.10.287.1260">
    <property type="match status" value="1"/>
</dbReference>
<feature type="transmembrane region" description="Helical" evidence="2">
    <location>
        <begin position="12"/>
        <end position="37"/>
    </location>
</feature>
<feature type="transmembrane region" description="Helical" evidence="2">
    <location>
        <begin position="87"/>
        <end position="104"/>
    </location>
</feature>
<dbReference type="Pfam" id="PF00924">
    <property type="entry name" value="MS_channel_2nd"/>
    <property type="match status" value="1"/>
</dbReference>
<comment type="caution">
    <text evidence="4">The sequence shown here is derived from an EMBL/GenBank/DDBJ whole genome shotgun (WGS) entry which is preliminary data.</text>
</comment>
<proteinExistence type="predicted"/>
<dbReference type="PANTHER" id="PTHR30566:SF25">
    <property type="entry name" value="INNER MEMBRANE PROTEIN"/>
    <property type="match status" value="1"/>
</dbReference>
<dbReference type="GO" id="GO:0008381">
    <property type="term" value="F:mechanosensitive monoatomic ion channel activity"/>
    <property type="evidence" value="ECO:0007669"/>
    <property type="project" value="UniProtKB-ARBA"/>
</dbReference>
<dbReference type="EMBL" id="RSED01000007">
    <property type="protein sequence ID" value="RRS04470.1"/>
    <property type="molecule type" value="Genomic_DNA"/>
</dbReference>
<feature type="compositionally biased region" description="Basic and acidic residues" evidence="1">
    <location>
        <begin position="366"/>
        <end position="379"/>
    </location>
</feature>
<organism evidence="4 5">
    <name type="scientific">Aquabacterium soli</name>
    <dbReference type="NCBI Taxonomy" id="2493092"/>
    <lineage>
        <taxon>Bacteria</taxon>
        <taxon>Pseudomonadati</taxon>
        <taxon>Pseudomonadota</taxon>
        <taxon>Betaproteobacteria</taxon>
        <taxon>Burkholderiales</taxon>
        <taxon>Aquabacterium</taxon>
    </lineage>
</organism>
<evidence type="ECO:0000256" key="2">
    <source>
        <dbReference type="SAM" id="Phobius"/>
    </source>
</evidence>
<dbReference type="GO" id="GO:0016020">
    <property type="term" value="C:membrane"/>
    <property type="evidence" value="ECO:0007669"/>
    <property type="project" value="InterPro"/>
</dbReference>
<feature type="transmembrane region" description="Helical" evidence="2">
    <location>
        <begin position="135"/>
        <end position="156"/>
    </location>
</feature>
<dbReference type="PANTHER" id="PTHR30566">
    <property type="entry name" value="YNAI-RELATED MECHANOSENSITIVE ION CHANNEL"/>
    <property type="match status" value="1"/>
</dbReference>
<feature type="compositionally biased region" description="Basic and acidic residues" evidence="1">
    <location>
        <begin position="341"/>
        <end position="358"/>
    </location>
</feature>
<evidence type="ECO:0000256" key="1">
    <source>
        <dbReference type="SAM" id="MobiDB-lite"/>
    </source>
</evidence>
<feature type="transmembrane region" description="Helical" evidence="2">
    <location>
        <begin position="58"/>
        <end position="75"/>
    </location>
</feature>
<gene>
    <name evidence="4" type="ORF">EIP75_10240</name>
</gene>
<accession>A0A3R8TTH3</accession>
<evidence type="ECO:0000259" key="3">
    <source>
        <dbReference type="Pfam" id="PF00924"/>
    </source>
</evidence>
<evidence type="ECO:0000313" key="4">
    <source>
        <dbReference type="EMBL" id="RRS04470.1"/>
    </source>
</evidence>
<name>A0A3R8TTH3_9BURK</name>
<keyword evidence="2" id="KW-0812">Transmembrane</keyword>
<feature type="region of interest" description="Disordered" evidence="1">
    <location>
        <begin position="341"/>
        <end position="379"/>
    </location>
</feature>
<dbReference type="InterPro" id="IPR006685">
    <property type="entry name" value="MscS_channel_2nd"/>
</dbReference>
<dbReference type="SUPFAM" id="SSF50182">
    <property type="entry name" value="Sm-like ribonucleoproteins"/>
    <property type="match status" value="1"/>
</dbReference>
<evidence type="ECO:0000313" key="5">
    <source>
        <dbReference type="Proteomes" id="UP000269265"/>
    </source>
</evidence>
<reference evidence="4 5" key="1">
    <citation type="submission" date="2018-12" db="EMBL/GenBank/DDBJ databases">
        <title>The whole draft genome of Aquabacterium sp. SJQ9.</title>
        <authorList>
            <person name="Sun L."/>
            <person name="Gao X."/>
            <person name="Chen W."/>
            <person name="Huang K."/>
        </authorList>
    </citation>
    <scope>NUCLEOTIDE SEQUENCE [LARGE SCALE GENOMIC DNA]</scope>
    <source>
        <strain evidence="4 5">SJQ9</strain>
    </source>
</reference>
<dbReference type="Proteomes" id="UP000269265">
    <property type="component" value="Unassembled WGS sequence"/>
</dbReference>
<sequence>MQWLDRLPLGPWGLTLVAALIAMVIAWLAFQAGAAVIRRAVARSPSASLITQASRRPASYVLPLLALQFVLRAAPDDLSGIGLTRQFTTIVLIGALTWLIVRIVQASGDAVILSQPIENVTDNLTARRIQTQTRVVTRMVAALVMLIGVSLALMTIPDVRQLGTSLLASAGVAGIAAGLAARPVLGNLIAGLQIAFSQPIRLDDVVIVEGEWGRIEEITSTYVVVRIWDERRLIVPLQWWIEHPFQNWTRSSAQLLGTIFLWVDYRMPLQPIREALKRVCEGSPLWDGRVCLVQVTDFSEKSMQLRCLISTADSGKGWDLRCLVREELMSMMQKDYPEYLPRLRAEMDPPSDTEHRPPAPEQRSPTPEHEHATPAVDKA</sequence>
<keyword evidence="2" id="KW-0472">Membrane</keyword>
<keyword evidence="5" id="KW-1185">Reference proteome</keyword>
<keyword evidence="2" id="KW-1133">Transmembrane helix</keyword>
<dbReference type="InterPro" id="IPR010920">
    <property type="entry name" value="LSM_dom_sf"/>
</dbReference>
<dbReference type="OrthoDB" id="9792218at2"/>
<protein>
    <submittedName>
        <fullName evidence="4">Mechanosensitive ion channel family protein</fullName>
    </submittedName>
</protein>
<dbReference type="AlphaFoldDB" id="A0A3R8TTH3"/>